<evidence type="ECO:0000313" key="5">
    <source>
        <dbReference type="Proteomes" id="UP001228581"/>
    </source>
</evidence>
<dbReference type="Pfam" id="PF00583">
    <property type="entry name" value="Acetyltransf_1"/>
    <property type="match status" value="1"/>
</dbReference>
<reference evidence="4 5" key="1">
    <citation type="submission" date="2023-05" db="EMBL/GenBank/DDBJ databases">
        <authorList>
            <person name="Zhang X."/>
        </authorList>
    </citation>
    <scope>NUCLEOTIDE SEQUENCE [LARGE SCALE GENOMIC DNA]</scope>
    <source>
        <strain evidence="4 5">DM2B3-1</strain>
    </source>
</reference>
<sequence length="149" mass="17581">MSYHFRICQLEDIDALLILCQEHAEYEQTNYKLEGKKEVFQKLLSLENSPLHCWIVEDGREIIGYFTYTFDFSTWDAGYFLHLDCLYLKPLCRGKGIGYSIMQWLKKIAVERSCVNIQWQTPVFNEKAIRFYKCIGGKGKEKVRFSLSI</sequence>
<evidence type="ECO:0000256" key="1">
    <source>
        <dbReference type="ARBA" id="ARBA00022679"/>
    </source>
</evidence>
<dbReference type="PANTHER" id="PTHR10545">
    <property type="entry name" value="DIAMINE N-ACETYLTRANSFERASE"/>
    <property type="match status" value="1"/>
</dbReference>
<evidence type="ECO:0000313" key="4">
    <source>
        <dbReference type="EMBL" id="MDJ1497675.1"/>
    </source>
</evidence>
<dbReference type="InterPro" id="IPR000182">
    <property type="entry name" value="GNAT_dom"/>
</dbReference>
<dbReference type="Proteomes" id="UP001228581">
    <property type="component" value="Unassembled WGS sequence"/>
</dbReference>
<keyword evidence="2" id="KW-0012">Acyltransferase</keyword>
<protein>
    <submittedName>
        <fullName evidence="4">GNAT family N-acetyltransferase</fullName>
    </submittedName>
</protein>
<dbReference type="InterPro" id="IPR016181">
    <property type="entry name" value="Acyl_CoA_acyltransferase"/>
</dbReference>
<dbReference type="CDD" id="cd04301">
    <property type="entry name" value="NAT_SF"/>
    <property type="match status" value="1"/>
</dbReference>
<dbReference type="RefSeq" id="WP_314003435.1">
    <property type="nucleotide sequence ID" value="NZ_JASJOT010000035.1"/>
</dbReference>
<name>A0ABT7CXI5_9BACT</name>
<keyword evidence="5" id="KW-1185">Reference proteome</keyword>
<dbReference type="InterPro" id="IPR051016">
    <property type="entry name" value="Diverse_Substrate_AcTransf"/>
</dbReference>
<dbReference type="EMBL" id="JASJOT010000035">
    <property type="protein sequence ID" value="MDJ1497675.1"/>
    <property type="molecule type" value="Genomic_DNA"/>
</dbReference>
<evidence type="ECO:0000256" key="2">
    <source>
        <dbReference type="ARBA" id="ARBA00023315"/>
    </source>
</evidence>
<dbReference type="Gene3D" id="3.40.630.30">
    <property type="match status" value="1"/>
</dbReference>
<dbReference type="PANTHER" id="PTHR10545:SF29">
    <property type="entry name" value="GH14572P-RELATED"/>
    <property type="match status" value="1"/>
</dbReference>
<organism evidence="4 5">
    <name type="scientific">Xanthocytophaga flava</name>
    <dbReference type="NCBI Taxonomy" id="3048013"/>
    <lineage>
        <taxon>Bacteria</taxon>
        <taxon>Pseudomonadati</taxon>
        <taxon>Bacteroidota</taxon>
        <taxon>Cytophagia</taxon>
        <taxon>Cytophagales</taxon>
        <taxon>Rhodocytophagaceae</taxon>
        <taxon>Xanthocytophaga</taxon>
    </lineage>
</organism>
<keyword evidence="1" id="KW-0808">Transferase</keyword>
<accession>A0ABT7CXI5</accession>
<comment type="caution">
    <text evidence="4">The sequence shown here is derived from an EMBL/GenBank/DDBJ whole genome shotgun (WGS) entry which is preliminary data.</text>
</comment>
<gene>
    <name evidence="4" type="ORF">QNI19_32345</name>
</gene>
<feature type="domain" description="N-acetyltransferase" evidence="3">
    <location>
        <begin position="3"/>
        <end position="149"/>
    </location>
</feature>
<evidence type="ECO:0000259" key="3">
    <source>
        <dbReference type="PROSITE" id="PS51186"/>
    </source>
</evidence>
<dbReference type="SUPFAM" id="SSF55729">
    <property type="entry name" value="Acyl-CoA N-acyltransferases (Nat)"/>
    <property type="match status" value="1"/>
</dbReference>
<proteinExistence type="predicted"/>
<dbReference type="PROSITE" id="PS51186">
    <property type="entry name" value="GNAT"/>
    <property type="match status" value="1"/>
</dbReference>